<dbReference type="GO" id="GO:0005634">
    <property type="term" value="C:nucleus"/>
    <property type="evidence" value="ECO:0007669"/>
    <property type="project" value="TreeGrafter"/>
</dbReference>
<proteinExistence type="predicted"/>
<evidence type="ECO:0000313" key="3">
    <source>
        <dbReference type="Proteomes" id="UP000007800"/>
    </source>
</evidence>
<dbReference type="GO" id="GO:0004674">
    <property type="term" value="F:protein serine/threonine kinase activity"/>
    <property type="evidence" value="ECO:0007669"/>
    <property type="project" value="TreeGrafter"/>
</dbReference>
<dbReference type="SUPFAM" id="SSF56112">
    <property type="entry name" value="Protein kinase-like (PK-like)"/>
    <property type="match status" value="1"/>
</dbReference>
<dbReference type="SMART" id="SM00220">
    <property type="entry name" value="S_TKc"/>
    <property type="match status" value="1"/>
</dbReference>
<reference evidence="2 3" key="1">
    <citation type="submission" date="2008-07" db="EMBL/GenBank/DDBJ databases">
        <authorList>
            <person name="El-Sayed N."/>
            <person name="Caler E."/>
            <person name="Inman J."/>
            <person name="Amedeo P."/>
            <person name="Hass B."/>
            <person name="Wortman J."/>
        </authorList>
    </citation>
    <scope>NUCLEOTIDE SEQUENCE [LARGE SCALE GENOMIC DNA]</scope>
    <source>
        <strain evidence="3">ATCC 50983 / TXsc</strain>
    </source>
</reference>
<accession>C5KFK2</accession>
<dbReference type="Proteomes" id="UP000007800">
    <property type="component" value="Unassembled WGS sequence"/>
</dbReference>
<evidence type="ECO:0000259" key="1">
    <source>
        <dbReference type="PROSITE" id="PS50011"/>
    </source>
</evidence>
<dbReference type="RefSeq" id="XP_002784955.1">
    <property type="nucleotide sequence ID" value="XM_002784909.1"/>
</dbReference>
<dbReference type="AlphaFoldDB" id="C5KFK2"/>
<keyword evidence="2" id="KW-0418">Kinase</keyword>
<evidence type="ECO:0000313" key="2">
    <source>
        <dbReference type="EMBL" id="EER16751.1"/>
    </source>
</evidence>
<dbReference type="InterPro" id="IPR000719">
    <property type="entry name" value="Prot_kinase_dom"/>
</dbReference>
<dbReference type="Gene3D" id="1.10.510.10">
    <property type="entry name" value="Transferase(Phosphotransferase) domain 1"/>
    <property type="match status" value="1"/>
</dbReference>
<dbReference type="InterPro" id="IPR011009">
    <property type="entry name" value="Kinase-like_dom_sf"/>
</dbReference>
<organism evidence="3">
    <name type="scientific">Perkinsus marinus (strain ATCC 50983 / TXsc)</name>
    <dbReference type="NCBI Taxonomy" id="423536"/>
    <lineage>
        <taxon>Eukaryota</taxon>
        <taxon>Sar</taxon>
        <taxon>Alveolata</taxon>
        <taxon>Perkinsozoa</taxon>
        <taxon>Perkinsea</taxon>
        <taxon>Perkinsida</taxon>
        <taxon>Perkinsidae</taxon>
        <taxon>Perkinsus</taxon>
    </lineage>
</organism>
<dbReference type="InParanoid" id="C5KFK2"/>
<dbReference type="PANTHER" id="PTHR44167:SF30">
    <property type="entry name" value="PHOSPHORYLASE KINASE"/>
    <property type="match status" value="1"/>
</dbReference>
<dbReference type="OrthoDB" id="4062651at2759"/>
<dbReference type="InterPro" id="IPR008271">
    <property type="entry name" value="Ser/Thr_kinase_AS"/>
</dbReference>
<dbReference type="Pfam" id="PF00069">
    <property type="entry name" value="Pkinase"/>
    <property type="match status" value="1"/>
</dbReference>
<name>C5KFK2_PERM5</name>
<dbReference type="Gene3D" id="3.30.200.20">
    <property type="entry name" value="Phosphorylase Kinase, domain 1"/>
    <property type="match status" value="1"/>
</dbReference>
<dbReference type="GO" id="GO:0005524">
    <property type="term" value="F:ATP binding"/>
    <property type="evidence" value="ECO:0007669"/>
    <property type="project" value="InterPro"/>
</dbReference>
<protein>
    <submittedName>
        <fullName evidence="2">Maternal embryonic leucine zipper kinase, putative</fullName>
    </submittedName>
</protein>
<dbReference type="PROSITE" id="PS00108">
    <property type="entry name" value="PROTEIN_KINASE_ST"/>
    <property type="match status" value="1"/>
</dbReference>
<dbReference type="GO" id="GO:0044773">
    <property type="term" value="P:mitotic DNA damage checkpoint signaling"/>
    <property type="evidence" value="ECO:0007669"/>
    <property type="project" value="TreeGrafter"/>
</dbReference>
<dbReference type="PROSITE" id="PS50011">
    <property type="entry name" value="PROTEIN_KINASE_DOM"/>
    <property type="match status" value="1"/>
</dbReference>
<dbReference type="GeneID" id="9063861"/>
<keyword evidence="3" id="KW-1185">Reference proteome</keyword>
<dbReference type="PANTHER" id="PTHR44167">
    <property type="entry name" value="OVARIAN-SPECIFIC SERINE/THREONINE-PROTEIN KINASE LOK-RELATED"/>
    <property type="match status" value="1"/>
</dbReference>
<keyword evidence="2" id="KW-0808">Transferase</keyword>
<dbReference type="CDD" id="cd00180">
    <property type="entry name" value="PKc"/>
    <property type="match status" value="1"/>
</dbReference>
<feature type="domain" description="Protein kinase" evidence="1">
    <location>
        <begin position="66"/>
        <end position="319"/>
    </location>
</feature>
<dbReference type="EMBL" id="GG672752">
    <property type="protein sequence ID" value="EER16751.1"/>
    <property type="molecule type" value="Genomic_DNA"/>
</dbReference>
<sequence>MTAALNVPSEEEDSVTPRLQLSFLKPRRDATTIEESSPCSTCCTTPPTSPMRVVSDAALTAFDTSYQLGSTIAAGAYGQVCRSICRQTGRPVALKIIEKPPYETIPPCISDMAGHGPEEAETMELIANLDIDGVPKILDVFEDCDATYIVSELGGLDLYEWLRRRSTVREDATILSVIMQLLTILDSLHGWGISHNDIKLENILLNDSGDVHLVDFGSAVVCACTHHAGLRRQVLQRDQHDNDDDCFVGECSDAVFSERCEDDFLACAVVMYQLFTGSPLASIERRESSTPKKKAALRRVSKGELLSAEEVRGLFEQID</sequence>
<gene>
    <name evidence="2" type="ORF">Pmar_PMAR022601</name>
</gene>